<dbReference type="GO" id="GO:0005524">
    <property type="term" value="F:ATP binding"/>
    <property type="evidence" value="ECO:0007669"/>
    <property type="project" value="InterPro"/>
</dbReference>
<dbReference type="Proteomes" id="UP000663929">
    <property type="component" value="Chromosome"/>
</dbReference>
<dbReference type="PROSITE" id="PS50011">
    <property type="entry name" value="PROTEIN_KINASE_DOM"/>
    <property type="match status" value="1"/>
</dbReference>
<name>A0A8A4TQH7_SULCO</name>
<proteinExistence type="predicted"/>
<evidence type="ECO:0000313" key="5">
    <source>
        <dbReference type="Proteomes" id="UP000663929"/>
    </source>
</evidence>
<dbReference type="SUPFAM" id="SSF56112">
    <property type="entry name" value="Protein kinase-like (PK-like)"/>
    <property type="match status" value="1"/>
</dbReference>
<dbReference type="SMART" id="SM00220">
    <property type="entry name" value="S_TKc"/>
    <property type="match status" value="1"/>
</dbReference>
<reference evidence="4" key="1">
    <citation type="submission" date="2021-03" db="EMBL/GenBank/DDBJ databases">
        <title>Acanthopleuribacteraceae sp. M133.</title>
        <authorList>
            <person name="Wang G."/>
        </authorList>
    </citation>
    <scope>NUCLEOTIDE SEQUENCE</scope>
    <source>
        <strain evidence="4">M133</strain>
    </source>
</reference>
<dbReference type="InterPro" id="IPR011009">
    <property type="entry name" value="Kinase-like_dom_sf"/>
</dbReference>
<evidence type="ECO:0000313" key="4">
    <source>
        <dbReference type="EMBL" id="QTD51793.1"/>
    </source>
</evidence>
<evidence type="ECO:0000256" key="1">
    <source>
        <dbReference type="SAM" id="Coils"/>
    </source>
</evidence>
<dbReference type="InterPro" id="IPR000719">
    <property type="entry name" value="Prot_kinase_dom"/>
</dbReference>
<feature type="domain" description="Protein kinase" evidence="3">
    <location>
        <begin position="39"/>
        <end position="336"/>
    </location>
</feature>
<protein>
    <recommendedName>
        <fullName evidence="3">Protein kinase domain-containing protein</fullName>
    </recommendedName>
</protein>
<accession>A0A8A4TQH7</accession>
<evidence type="ECO:0000256" key="2">
    <source>
        <dbReference type="SAM" id="MobiDB-lite"/>
    </source>
</evidence>
<dbReference type="Gene3D" id="1.10.510.10">
    <property type="entry name" value="Transferase(Phosphotransferase) domain 1"/>
    <property type="match status" value="1"/>
</dbReference>
<organism evidence="4 5">
    <name type="scientific">Sulfidibacter corallicola</name>
    <dbReference type="NCBI Taxonomy" id="2818388"/>
    <lineage>
        <taxon>Bacteria</taxon>
        <taxon>Pseudomonadati</taxon>
        <taxon>Acidobacteriota</taxon>
        <taxon>Holophagae</taxon>
        <taxon>Acanthopleuribacterales</taxon>
        <taxon>Acanthopleuribacteraceae</taxon>
        <taxon>Sulfidibacter</taxon>
    </lineage>
</organism>
<dbReference type="SUPFAM" id="SSF48452">
    <property type="entry name" value="TPR-like"/>
    <property type="match status" value="1"/>
</dbReference>
<dbReference type="EMBL" id="CP071793">
    <property type="protein sequence ID" value="QTD51793.1"/>
    <property type="molecule type" value="Genomic_DNA"/>
</dbReference>
<keyword evidence="5" id="KW-1185">Reference proteome</keyword>
<dbReference type="InterPro" id="IPR011990">
    <property type="entry name" value="TPR-like_helical_dom_sf"/>
</dbReference>
<dbReference type="GO" id="GO:0004672">
    <property type="term" value="F:protein kinase activity"/>
    <property type="evidence" value="ECO:0007669"/>
    <property type="project" value="InterPro"/>
</dbReference>
<keyword evidence="1" id="KW-0175">Coiled coil</keyword>
<dbReference type="KEGG" id="scor:J3U87_04925"/>
<dbReference type="RefSeq" id="WP_237381914.1">
    <property type="nucleotide sequence ID" value="NZ_CP071793.1"/>
</dbReference>
<evidence type="ECO:0000259" key="3">
    <source>
        <dbReference type="PROSITE" id="PS50011"/>
    </source>
</evidence>
<feature type="coiled-coil region" evidence="1">
    <location>
        <begin position="1162"/>
        <end position="1209"/>
    </location>
</feature>
<gene>
    <name evidence="4" type="ORF">J3U87_04925</name>
</gene>
<sequence>MQQTTASPKALADRQPSERASASFAIKAGTTISTTRNTYRVTQPLGLPGATAVVFHVVDSQDRAYALKCSKPDLDHALKSTFLTEIQTLRHFEQVETRRRSRHIPRVIDEGTLAYPAKPGEAATPLPFFVMTLAPGMALDDTLTQRRLKPFDEREVLRIGRQLADVLEMLHGDLQASYSDMKLGNLFWHEGHLTVIDWNVLNKKDLEQGNREDFLRMGNYLHQLLTGVPLPICRTNDGRRQLENQAYLEAAPFRNLTVGTQGIVTALVVGNPDQPPRDTHPGEIQSRIDRHLERLDLAMTDPERLMIQARRDKAHKQLHDAHLALDVLSKRQHPELFSSAQQLEVIQALQDVRDELSRNQRTHFASAMSRLRTGHTRKAMEDFKLALAEEPENTEVRLYAVATQNNVLHSSKLTAPFEDFIKSIIDATLDGDFDTASMHIQNLPAEALPVFRPLQREIEFLNVQGRVQSHIAENQLTQALDALSAFPVETHQENPNLDHLPPLEEKRNDLQARLNRLVRCWENGTKALSRGHWQEASEHFAKTLRDDDFHAHAKACLAQSVLGCYLERKSREDRYDEIHEHLQRGLVQEPVKRMFETRTAEHLRARLAMMIEANQPLSDLEAAWHQLTCYPEHRPEHAEKNAALSRRLAQLAEREAEACIECLRAHPTSDAFQQNDEALSRLPFLEGNKLESFRTTLRDWAQAIERTYIELSHRPLWQRAETLQELLKRPVFDHWVYEGETSAAIRARLDALLAREREAIRKARSAFRQHPDIGEHTCADALADIDAKGWAALEEGAAWQEELFQVKEALHFLAHPPEMLSLDQLEAAKTHRALLSKATVNPLSDAHNASVANLEWTFLDHYFQKERPDDFLERTTQKLEAYLEIGEVIESDAAKARLQERTRALRQVIDFNTAIEKASRAQVKPNQSALKKEILQRTQRQDLISQLCDTVWIDPRTETLESSLKHRFKSSWNAIYYRTSAKIRQLHAETINRTLGEFENLIQENEAPARQFQSDCEAQYEYYLLLKALAPHLENLEHDRSDLAAVLSIDWLADYLAGHHLQVRNRDGTPKSIASLLSELQARSLDRPVLQWFFEYLKWEQSYVEALMQTDEDPETVLRTIERFGYDQRAQCLRDRCDLAIAVHKLVDDHGYRSESDSPVRYHRLQQLREDLERERERIRKSQGPPSLLAKVERRIQELQEERRNTLDKWASHLTMRKQNVFEALSQDPLSVPCEEVAQLKTDIEELNGLASERATSLMAGLPKLSKLADRSTKDLQRKVNRIQYLVMQDYLETGKVRPYLEIEMTYSGIEPNATQSYLEKAKRAYQELQDACRRETNPLNSLLTIQRTHGDFPELHQKLFIEHLREKIKKNKLNLQNLFLSCAADPKGYKLRCLAEALKSECRSELRSRTPTAFTRTIISSLEHCLNQANDHGLHILFNIHATVTRLVEFGFHYPKEKVSSTDRK</sequence>
<feature type="region of interest" description="Disordered" evidence="2">
    <location>
        <begin position="1"/>
        <end position="22"/>
    </location>
</feature>